<evidence type="ECO:0000313" key="4">
    <source>
        <dbReference type="Proteomes" id="UP000818323"/>
    </source>
</evidence>
<keyword evidence="4" id="KW-1185">Reference proteome</keyword>
<accession>A0ABW9YXQ2</accession>
<dbReference type="SUPFAM" id="SSF56300">
    <property type="entry name" value="Metallo-dependent phosphatases"/>
    <property type="match status" value="1"/>
</dbReference>
<feature type="coiled-coil region" evidence="1">
    <location>
        <begin position="80"/>
        <end position="110"/>
    </location>
</feature>
<proteinExistence type="predicted"/>
<name>A0ABW9YXQ2_9HYPH</name>
<dbReference type="RefSeq" id="WP_161725808.1">
    <property type="nucleotide sequence ID" value="NZ_JAAAXI010000025.1"/>
</dbReference>
<feature type="region of interest" description="Disordered" evidence="2">
    <location>
        <begin position="22"/>
        <end position="42"/>
    </location>
</feature>
<gene>
    <name evidence="3" type="ORF">GR303_12540</name>
</gene>
<dbReference type="EMBL" id="JAAAXJ010000005">
    <property type="protein sequence ID" value="NBJ25178.1"/>
    <property type="molecule type" value="Genomic_DNA"/>
</dbReference>
<dbReference type="InterPro" id="IPR029052">
    <property type="entry name" value="Metallo-depent_PP-like"/>
</dbReference>
<comment type="caution">
    <text evidence="3">The sequence shown here is derived from an EMBL/GenBank/DDBJ whole genome shotgun (WGS) entry which is preliminary data.</text>
</comment>
<sequence length="438" mass="48872">MSKKAKPVQGQHIRPEVEAELERRIRERPQVPPAHHADALGVGRRSAWRIAARIREEQGAAELPSEATEPAEAGAHRLGGTAADRRIVALEDENKRLRKELKEVHRAELTEESVRAILGRIADAPTEPPRWLLSPDKASADRTPEVPATIWSDWHLGEVVSRAETNGLNVYDIATAEARVRRLVDATVHLCRHHGPGRYPGIVVNLLGDFVSGGLHPELAKTDAEESIPSALRARDLLVWGLETLAAEFGRVYVPCASGNHGRATVKPEHKRYVFKNYDWLIYQLLARHFEGRPEFHFDIPESNEVYYRIYNQRYLAMHGDQLGVKGGDGIIGAIGPIMRGEVKTRGQATSSGRDYDVLLMGHWHQELWLPRAIVASSLKGFDEFAKNVLRAPPGEPSQPLWFVHPRRGITSRWSVKVEEPGAGKSVGWVSLPEREAA</sequence>
<protein>
    <submittedName>
        <fullName evidence="3">Uncharacterized protein</fullName>
    </submittedName>
</protein>
<evidence type="ECO:0000256" key="1">
    <source>
        <dbReference type="SAM" id="Coils"/>
    </source>
</evidence>
<feature type="region of interest" description="Disordered" evidence="2">
    <location>
        <begin position="58"/>
        <end position="80"/>
    </location>
</feature>
<keyword evidence="1" id="KW-0175">Coiled coil</keyword>
<reference evidence="3 4" key="1">
    <citation type="submission" date="2020-01" db="EMBL/GenBank/DDBJ databases">
        <title>Microvirga sp. nov., an arsenate reduction bacterium isolated from Tibet hotspring sediments.</title>
        <authorList>
            <person name="Yuan C.-G."/>
        </authorList>
    </citation>
    <scope>NUCLEOTIDE SEQUENCE [LARGE SCALE GENOMIC DNA]</scope>
    <source>
        <strain evidence="3 4">SYSU G3D203</strain>
    </source>
</reference>
<dbReference type="Proteomes" id="UP000818323">
    <property type="component" value="Unassembled WGS sequence"/>
</dbReference>
<evidence type="ECO:0000313" key="3">
    <source>
        <dbReference type="EMBL" id="NBJ25178.1"/>
    </source>
</evidence>
<organism evidence="3 4">
    <name type="scientific">Microvirga arsenatis</name>
    <dbReference type="NCBI Taxonomy" id="2692265"/>
    <lineage>
        <taxon>Bacteria</taxon>
        <taxon>Pseudomonadati</taxon>
        <taxon>Pseudomonadota</taxon>
        <taxon>Alphaproteobacteria</taxon>
        <taxon>Hyphomicrobiales</taxon>
        <taxon>Methylobacteriaceae</taxon>
        <taxon>Microvirga</taxon>
    </lineage>
</organism>
<evidence type="ECO:0000256" key="2">
    <source>
        <dbReference type="SAM" id="MobiDB-lite"/>
    </source>
</evidence>